<name>A0A067EA07_CITSI</name>
<dbReference type="SMR" id="A0A067EA07"/>
<keyword evidence="3" id="KW-1185">Reference proteome</keyword>
<gene>
    <name evidence="2" type="ORF">CISIN_1g041232mg</name>
</gene>
<evidence type="ECO:0008006" key="4">
    <source>
        <dbReference type="Google" id="ProtNLM"/>
    </source>
</evidence>
<evidence type="ECO:0000256" key="1">
    <source>
        <dbReference type="SAM" id="SignalP"/>
    </source>
</evidence>
<accession>A0A067EA07</accession>
<feature type="signal peptide" evidence="1">
    <location>
        <begin position="1"/>
        <end position="19"/>
    </location>
</feature>
<keyword evidence="1" id="KW-0732">Signal</keyword>
<protein>
    <recommendedName>
        <fullName evidence="4">Pectinesterase inhibitor domain-containing protein</fullName>
    </recommendedName>
</protein>
<sequence length="169" mass="18443">MKNYNYFIILANIMALSCAFSLYNVEANSEVDKFCHNVEFQADCSASIPAKIGNVVNEKEVFYAAVKVLEDRANAGIDEATSKRPSSSAEVQGMLMAAISDYTNVVEACEKAKGSKNVAEVESVLKEADNSIKNVNDIFAIQENPVQGINENMHMAARTAIQLIPKSLE</sequence>
<dbReference type="PROSITE" id="PS51257">
    <property type="entry name" value="PROKAR_LIPOPROTEIN"/>
    <property type="match status" value="1"/>
</dbReference>
<organism evidence="2 3">
    <name type="scientific">Citrus sinensis</name>
    <name type="common">Sweet orange</name>
    <name type="synonym">Citrus aurantium var. sinensis</name>
    <dbReference type="NCBI Taxonomy" id="2711"/>
    <lineage>
        <taxon>Eukaryota</taxon>
        <taxon>Viridiplantae</taxon>
        <taxon>Streptophyta</taxon>
        <taxon>Embryophyta</taxon>
        <taxon>Tracheophyta</taxon>
        <taxon>Spermatophyta</taxon>
        <taxon>Magnoliopsida</taxon>
        <taxon>eudicotyledons</taxon>
        <taxon>Gunneridae</taxon>
        <taxon>Pentapetalae</taxon>
        <taxon>rosids</taxon>
        <taxon>malvids</taxon>
        <taxon>Sapindales</taxon>
        <taxon>Rutaceae</taxon>
        <taxon>Aurantioideae</taxon>
        <taxon>Citrus</taxon>
    </lineage>
</organism>
<feature type="chain" id="PRO_5001636197" description="Pectinesterase inhibitor domain-containing protein" evidence="1">
    <location>
        <begin position="20"/>
        <end position="169"/>
    </location>
</feature>
<dbReference type="AlphaFoldDB" id="A0A067EA07"/>
<dbReference type="EMBL" id="KK785042">
    <property type="protein sequence ID" value="KDO52044.1"/>
    <property type="molecule type" value="Genomic_DNA"/>
</dbReference>
<reference evidence="2 3" key="1">
    <citation type="submission" date="2014-04" db="EMBL/GenBank/DDBJ databases">
        <authorList>
            <consortium name="International Citrus Genome Consortium"/>
            <person name="Gmitter F."/>
            <person name="Chen C."/>
            <person name="Farmerie W."/>
            <person name="Harkins T."/>
            <person name="Desany B."/>
            <person name="Mohiuddin M."/>
            <person name="Kodira C."/>
            <person name="Borodovsky M."/>
            <person name="Lomsadze A."/>
            <person name="Burns P."/>
            <person name="Jenkins J."/>
            <person name="Prochnik S."/>
            <person name="Shu S."/>
            <person name="Chapman J."/>
            <person name="Pitluck S."/>
            <person name="Schmutz J."/>
            <person name="Rokhsar D."/>
        </authorList>
    </citation>
    <scope>NUCLEOTIDE SEQUENCE</scope>
</reference>
<dbReference type="Proteomes" id="UP000027120">
    <property type="component" value="Unassembled WGS sequence"/>
</dbReference>
<evidence type="ECO:0000313" key="2">
    <source>
        <dbReference type="EMBL" id="KDO52044.1"/>
    </source>
</evidence>
<proteinExistence type="predicted"/>
<evidence type="ECO:0000313" key="3">
    <source>
        <dbReference type="Proteomes" id="UP000027120"/>
    </source>
</evidence>